<name>A0A0F9MM91_9ZZZZ</name>
<proteinExistence type="predicted"/>
<dbReference type="EMBL" id="LAZR01004463">
    <property type="protein sequence ID" value="KKN08385.1"/>
    <property type="molecule type" value="Genomic_DNA"/>
</dbReference>
<gene>
    <name evidence="1" type="ORF">LCGC14_1057170</name>
</gene>
<dbReference type="AlphaFoldDB" id="A0A0F9MM91"/>
<sequence length="115" mass="12583">MGARTRFFEDYQSSRESKDFVLNSDASITLSAFQQTCIANTTGATHDTITLPSMADAKGKIYSVYFKTQVSTGDVIVVGAGDEATAYTKTITVADGWVVCYCDGYNWYSLDEKLS</sequence>
<accession>A0A0F9MM91</accession>
<comment type="caution">
    <text evidence="1">The sequence shown here is derived from an EMBL/GenBank/DDBJ whole genome shotgun (WGS) entry which is preliminary data.</text>
</comment>
<evidence type="ECO:0000313" key="1">
    <source>
        <dbReference type="EMBL" id="KKN08385.1"/>
    </source>
</evidence>
<organism evidence="1">
    <name type="scientific">marine sediment metagenome</name>
    <dbReference type="NCBI Taxonomy" id="412755"/>
    <lineage>
        <taxon>unclassified sequences</taxon>
        <taxon>metagenomes</taxon>
        <taxon>ecological metagenomes</taxon>
    </lineage>
</organism>
<reference evidence="1" key="1">
    <citation type="journal article" date="2015" name="Nature">
        <title>Complex archaea that bridge the gap between prokaryotes and eukaryotes.</title>
        <authorList>
            <person name="Spang A."/>
            <person name="Saw J.H."/>
            <person name="Jorgensen S.L."/>
            <person name="Zaremba-Niedzwiedzka K."/>
            <person name="Martijn J."/>
            <person name="Lind A.E."/>
            <person name="van Eijk R."/>
            <person name="Schleper C."/>
            <person name="Guy L."/>
            <person name="Ettema T.J."/>
        </authorList>
    </citation>
    <scope>NUCLEOTIDE SEQUENCE</scope>
</reference>
<protein>
    <submittedName>
        <fullName evidence="1">Uncharacterized protein</fullName>
    </submittedName>
</protein>